<gene>
    <name evidence="2" type="primary">LOC115741971</name>
</gene>
<dbReference type="GeneID" id="115741971"/>
<evidence type="ECO:0000313" key="2">
    <source>
        <dbReference type="RefSeq" id="XP_048134962.1"/>
    </source>
</evidence>
<keyword evidence="1" id="KW-1185">Reference proteome</keyword>
<name>A0ABM3HEE0_9MYRT</name>
<dbReference type="RefSeq" id="XP_048134962.1">
    <property type="nucleotide sequence ID" value="XM_048279005.1"/>
</dbReference>
<dbReference type="Proteomes" id="UP000827889">
    <property type="component" value="Chromosome 5"/>
</dbReference>
<organism evidence="1 2">
    <name type="scientific">Rhodamnia argentea</name>
    <dbReference type="NCBI Taxonomy" id="178133"/>
    <lineage>
        <taxon>Eukaryota</taxon>
        <taxon>Viridiplantae</taxon>
        <taxon>Streptophyta</taxon>
        <taxon>Embryophyta</taxon>
        <taxon>Tracheophyta</taxon>
        <taxon>Spermatophyta</taxon>
        <taxon>Magnoliopsida</taxon>
        <taxon>eudicotyledons</taxon>
        <taxon>Gunneridae</taxon>
        <taxon>Pentapetalae</taxon>
        <taxon>rosids</taxon>
        <taxon>malvids</taxon>
        <taxon>Myrtales</taxon>
        <taxon>Myrtaceae</taxon>
        <taxon>Myrtoideae</taxon>
        <taxon>Myrteae</taxon>
        <taxon>Australasian group</taxon>
        <taxon>Rhodamnia</taxon>
    </lineage>
</organism>
<reference evidence="2" key="1">
    <citation type="submission" date="2025-08" db="UniProtKB">
        <authorList>
            <consortium name="RefSeq"/>
        </authorList>
    </citation>
    <scope>IDENTIFICATION</scope>
    <source>
        <tissue evidence="2">Leaf</tissue>
    </source>
</reference>
<accession>A0ABM3HEE0</accession>
<evidence type="ECO:0000313" key="1">
    <source>
        <dbReference type="Proteomes" id="UP000827889"/>
    </source>
</evidence>
<proteinExistence type="predicted"/>
<sequence length="154" mass="17135">MGVSHQDMSIVFGDTYAIGDYVVGNAEGLVLSEGGGNNGDSDAGGDPKELDEHHIHEKVFIAGASFTPVREKHELDRTPNSKRRRKSNIFDVFSTSKALQEMIKVRTCQSTSGSVTSHPITYRPILHWSSGWRPKWHVRLGPKSLQQNYEPSML</sequence>
<protein>
    <submittedName>
        <fullName evidence="2">Uncharacterized protein LOC115741971</fullName>
    </submittedName>
</protein>